<dbReference type="PANTHER" id="PTHR43780">
    <property type="entry name" value="1-AMINOCYCLOPROPANE-1-CARBOXYLATE DEAMINASE-RELATED"/>
    <property type="match status" value="1"/>
</dbReference>
<evidence type="ECO:0000256" key="3">
    <source>
        <dbReference type="ARBA" id="ARBA00022898"/>
    </source>
</evidence>
<feature type="domain" description="Tryptophan synthase beta chain-like PALP" evidence="6">
    <location>
        <begin position="17"/>
        <end position="317"/>
    </location>
</feature>
<evidence type="ECO:0000256" key="5">
    <source>
        <dbReference type="PIRSR" id="PIRSR006278-2"/>
    </source>
</evidence>
<keyword evidence="3 5" id="KW-0663">Pyridoxal phosphate</keyword>
<evidence type="ECO:0000256" key="1">
    <source>
        <dbReference type="ARBA" id="ARBA00001933"/>
    </source>
</evidence>
<feature type="modified residue" description="N6-(pyridoxal phosphate)lysine" evidence="5">
    <location>
        <position position="53"/>
    </location>
</feature>
<dbReference type="InterPro" id="IPR027278">
    <property type="entry name" value="ACCD_DCysDesulf"/>
</dbReference>
<dbReference type="EMBL" id="CP102774">
    <property type="protein sequence ID" value="UZF86599.1"/>
    <property type="molecule type" value="Genomic_DNA"/>
</dbReference>
<evidence type="ECO:0000313" key="7">
    <source>
        <dbReference type="EMBL" id="UZF86599.1"/>
    </source>
</evidence>
<dbReference type="GO" id="GO:0019148">
    <property type="term" value="F:D-cysteine desulfhydrase activity"/>
    <property type="evidence" value="ECO:0007669"/>
    <property type="project" value="TreeGrafter"/>
</dbReference>
<dbReference type="PANTHER" id="PTHR43780:SF2">
    <property type="entry name" value="1-AMINOCYCLOPROPANE-1-CARBOXYLATE DEAMINASE-RELATED"/>
    <property type="match status" value="1"/>
</dbReference>
<evidence type="ECO:0000259" key="6">
    <source>
        <dbReference type="Pfam" id="PF00291"/>
    </source>
</evidence>
<accession>A0A9E7ZMD0</accession>
<dbReference type="InterPro" id="IPR001926">
    <property type="entry name" value="TrpB-like_PALP"/>
</dbReference>
<organism evidence="7">
    <name type="scientific">Bosea sp. NBC_00436</name>
    <dbReference type="NCBI Taxonomy" id="2969620"/>
    <lineage>
        <taxon>Bacteria</taxon>
        <taxon>Pseudomonadati</taxon>
        <taxon>Pseudomonadota</taxon>
        <taxon>Alphaproteobacteria</taxon>
        <taxon>Hyphomicrobiales</taxon>
        <taxon>Boseaceae</taxon>
        <taxon>Bosea</taxon>
    </lineage>
</organism>
<dbReference type="Pfam" id="PF00291">
    <property type="entry name" value="PALP"/>
    <property type="match status" value="1"/>
</dbReference>
<proteinExistence type="inferred from homology"/>
<dbReference type="PIRSF" id="PIRSF006278">
    <property type="entry name" value="ACCD_DCysDesulf"/>
    <property type="match status" value="1"/>
</dbReference>
<name>A0A9E7ZMD0_9HYPH</name>
<dbReference type="SUPFAM" id="SSF53686">
    <property type="entry name" value="Tryptophan synthase beta subunit-like PLP-dependent enzymes"/>
    <property type="match status" value="1"/>
</dbReference>
<reference evidence="7" key="1">
    <citation type="submission" date="2022-08" db="EMBL/GenBank/DDBJ databases">
        <title>Complete Genome Sequences of 2 Bosea sp. soil isolates.</title>
        <authorList>
            <person name="Alvarez Arevalo M."/>
            <person name="Sterndorff E.B."/>
            <person name="Faurdal D."/>
            <person name="Joergensen T.S."/>
            <person name="Weber T."/>
        </authorList>
    </citation>
    <scope>NUCLEOTIDE SEQUENCE</scope>
    <source>
        <strain evidence="7">NBC_00436</strain>
    </source>
</reference>
<protein>
    <submittedName>
        <fullName evidence="7">Pyridoxal-phosphate dependent enzyme</fullName>
    </submittedName>
</protein>
<dbReference type="AlphaFoldDB" id="A0A9E7ZMD0"/>
<dbReference type="InterPro" id="IPR036052">
    <property type="entry name" value="TrpB-like_PALP_sf"/>
</dbReference>
<evidence type="ECO:0000256" key="2">
    <source>
        <dbReference type="ARBA" id="ARBA00008639"/>
    </source>
</evidence>
<dbReference type="Gene3D" id="3.40.50.1100">
    <property type="match status" value="2"/>
</dbReference>
<feature type="active site" description="Nucleophile" evidence="4">
    <location>
        <position position="80"/>
    </location>
</feature>
<evidence type="ECO:0000256" key="4">
    <source>
        <dbReference type="PIRSR" id="PIRSR006278-1"/>
    </source>
</evidence>
<sequence>MPHLKSILREPRYDLVKAPTPLQRLSGFERKLGRSGLFMKRDDLMEIGLGGNKLRSLEFWLGAALQRRADIVLVAGGATSNLCRLTAAAASMAGLDCLIIHNAADSPANRERSFLNRLFGAETRFIGAVGEEERGAATKAAAAELTRQGRAPYIVGEAVLGALGYVLAAFELHEQSQREAAPLRHVFLAGSMGPTEAGFIFGNAMLGHPFQVHLVSVEYEQAELEARLCRIYDGIAERTGLSVGGLEQAPLHYHMAHLGGGWGVPTPESEAAIVAFARTEGILVEHVYTAKTCAGFLDLVANGGIPADEPACVIHTGGTASLFAQRELFRTVS</sequence>
<comment type="cofactor">
    <cofactor evidence="1">
        <name>pyridoxal 5'-phosphate</name>
        <dbReference type="ChEBI" id="CHEBI:597326"/>
    </cofactor>
</comment>
<gene>
    <name evidence="7" type="ORF">NWE54_22950</name>
</gene>
<comment type="similarity">
    <text evidence="2">Belongs to the ACC deaminase/D-cysteine desulfhydrase family.</text>
</comment>